<comment type="caution">
    <text evidence="1">The sequence shown here is derived from an EMBL/GenBank/DDBJ whole genome shotgun (WGS) entry which is preliminary data.</text>
</comment>
<sequence>MRTIHRSDQVTARAWILPSKREATAAGLTLMAVLEEPDVRSLLAGGCTWLGHGVMGKQGFVVFAYCDTVQGLPEILSLFEEIMEKDLGALRAQGDVAEVLETEAKATLDKHPSNPAVKTRGKKWNVH</sequence>
<evidence type="ECO:0000313" key="1">
    <source>
        <dbReference type="EMBL" id="OGN33771.1"/>
    </source>
</evidence>
<gene>
    <name evidence="1" type="ORF">A3I39_01950</name>
</gene>
<dbReference type="EMBL" id="MGKW01000024">
    <property type="protein sequence ID" value="OGN33771.1"/>
    <property type="molecule type" value="Genomic_DNA"/>
</dbReference>
<name>A0A1F8H863_9BACT</name>
<organism evidence="1 2">
    <name type="scientific">Candidatus Yanofskybacteria bacterium RIFCSPLOWO2_02_FULL_47_9b</name>
    <dbReference type="NCBI Taxonomy" id="1802708"/>
    <lineage>
        <taxon>Bacteria</taxon>
        <taxon>Candidatus Yanofskyibacteriota</taxon>
    </lineage>
</organism>
<accession>A0A1F8H863</accession>
<protein>
    <submittedName>
        <fullName evidence="1">Uncharacterized protein</fullName>
    </submittedName>
</protein>
<reference evidence="1 2" key="1">
    <citation type="journal article" date="2016" name="Nat. Commun.">
        <title>Thousands of microbial genomes shed light on interconnected biogeochemical processes in an aquifer system.</title>
        <authorList>
            <person name="Anantharaman K."/>
            <person name="Brown C.T."/>
            <person name="Hug L.A."/>
            <person name="Sharon I."/>
            <person name="Castelle C.J."/>
            <person name="Probst A.J."/>
            <person name="Thomas B.C."/>
            <person name="Singh A."/>
            <person name="Wilkins M.J."/>
            <person name="Karaoz U."/>
            <person name="Brodie E.L."/>
            <person name="Williams K.H."/>
            <person name="Hubbard S.S."/>
            <person name="Banfield J.F."/>
        </authorList>
    </citation>
    <scope>NUCLEOTIDE SEQUENCE [LARGE SCALE GENOMIC DNA]</scope>
</reference>
<proteinExistence type="predicted"/>
<evidence type="ECO:0000313" key="2">
    <source>
        <dbReference type="Proteomes" id="UP000178155"/>
    </source>
</evidence>
<dbReference type="AlphaFoldDB" id="A0A1F8H863"/>
<dbReference type="Proteomes" id="UP000178155">
    <property type="component" value="Unassembled WGS sequence"/>
</dbReference>